<dbReference type="InterPro" id="IPR050297">
    <property type="entry name" value="LipidA_mod_glycosyltrf_83"/>
</dbReference>
<dbReference type="GO" id="GO:0009103">
    <property type="term" value="P:lipopolysaccharide biosynthetic process"/>
    <property type="evidence" value="ECO:0007669"/>
    <property type="project" value="UniProtKB-ARBA"/>
</dbReference>
<comment type="subcellular location">
    <subcellularLocation>
        <location evidence="1">Cell membrane</location>
        <topology evidence="1">Multi-pass membrane protein</topology>
    </subcellularLocation>
</comment>
<dbReference type="EMBL" id="CP036289">
    <property type="protein sequence ID" value="QDU77844.1"/>
    <property type="molecule type" value="Genomic_DNA"/>
</dbReference>
<dbReference type="GO" id="GO:0005886">
    <property type="term" value="C:plasma membrane"/>
    <property type="evidence" value="ECO:0007669"/>
    <property type="project" value="UniProtKB-SubCell"/>
</dbReference>
<evidence type="ECO:0000256" key="7">
    <source>
        <dbReference type="ARBA" id="ARBA00023136"/>
    </source>
</evidence>
<evidence type="ECO:0000256" key="3">
    <source>
        <dbReference type="ARBA" id="ARBA00022676"/>
    </source>
</evidence>
<keyword evidence="6 8" id="KW-1133">Transmembrane helix</keyword>
<dbReference type="RefSeq" id="WP_144977049.1">
    <property type="nucleotide sequence ID" value="NZ_CP036289.1"/>
</dbReference>
<keyword evidence="10" id="KW-1185">Reference proteome</keyword>
<dbReference type="AlphaFoldDB" id="A0A518CF95"/>
<evidence type="ECO:0000313" key="9">
    <source>
        <dbReference type="EMBL" id="QDU77844.1"/>
    </source>
</evidence>
<sequence>MDSTSDASPTSPRRESVWLDWQWYIVLVVALLIRGGAGYLQYENFSQDPDSYRLLANNILRIHSFTLDDPAEPTAFRPPLYPLLLAVTSISRHVLPEEVLLLHIALGVVTAVLTFFWAIQMGLERWRSVAGLLVAIDPILLNQSTLVMTETLATCLAILTLVAVSSLANKHLSSDDARGSRDATISAVNIAGAIGLAIFCRPTFLVWATLLPIAVWFCCRGWKLRISSVLAYGLMLLFLLAPWVVRNMLVFESPVLGTTHGGHTLLWGNNESYYEYLRSGKTPVWDNTEFHQRFARRNPYLGTSASELARDKAAYREAIDTMKQNPDMAAYSVLVRFTMFWRLLPNALSQDESGKRTMVRYAIGAWYLAQFALVIAGLFAIGKNLRKPGWIAALMLLASFTLVHLFFWSNMRMRSPLVPILAVLACAGIELIWNRLTKR</sequence>
<evidence type="ECO:0000256" key="6">
    <source>
        <dbReference type="ARBA" id="ARBA00022989"/>
    </source>
</evidence>
<name>A0A518CF95_9BACT</name>
<feature type="transmembrane region" description="Helical" evidence="8">
    <location>
        <begin position="415"/>
        <end position="433"/>
    </location>
</feature>
<keyword evidence="5 8" id="KW-0812">Transmembrane</keyword>
<feature type="transmembrane region" description="Helical" evidence="8">
    <location>
        <begin position="190"/>
        <end position="217"/>
    </location>
</feature>
<evidence type="ECO:0000256" key="5">
    <source>
        <dbReference type="ARBA" id="ARBA00022692"/>
    </source>
</evidence>
<evidence type="ECO:0000256" key="2">
    <source>
        <dbReference type="ARBA" id="ARBA00022475"/>
    </source>
</evidence>
<keyword evidence="3" id="KW-0328">Glycosyltransferase</keyword>
<feature type="transmembrane region" description="Helical" evidence="8">
    <location>
        <begin position="151"/>
        <end position="169"/>
    </location>
</feature>
<feature type="transmembrane region" description="Helical" evidence="8">
    <location>
        <begin position="389"/>
        <end position="409"/>
    </location>
</feature>
<evidence type="ECO:0000313" key="10">
    <source>
        <dbReference type="Proteomes" id="UP000318626"/>
    </source>
</evidence>
<feature type="transmembrane region" description="Helical" evidence="8">
    <location>
        <begin position="229"/>
        <end position="245"/>
    </location>
</feature>
<evidence type="ECO:0008006" key="11">
    <source>
        <dbReference type="Google" id="ProtNLM"/>
    </source>
</evidence>
<evidence type="ECO:0000256" key="4">
    <source>
        <dbReference type="ARBA" id="ARBA00022679"/>
    </source>
</evidence>
<feature type="transmembrane region" description="Helical" evidence="8">
    <location>
        <begin position="364"/>
        <end position="382"/>
    </location>
</feature>
<organism evidence="9 10">
    <name type="scientific">Bremerella volcania</name>
    <dbReference type="NCBI Taxonomy" id="2527984"/>
    <lineage>
        <taxon>Bacteria</taxon>
        <taxon>Pseudomonadati</taxon>
        <taxon>Planctomycetota</taxon>
        <taxon>Planctomycetia</taxon>
        <taxon>Pirellulales</taxon>
        <taxon>Pirellulaceae</taxon>
        <taxon>Bremerella</taxon>
    </lineage>
</organism>
<keyword evidence="4" id="KW-0808">Transferase</keyword>
<protein>
    <recommendedName>
        <fullName evidence="11">Glycosyltransferase RgtA/B/C/D-like domain-containing protein</fullName>
    </recommendedName>
</protein>
<proteinExistence type="predicted"/>
<keyword evidence="2" id="KW-1003">Cell membrane</keyword>
<dbReference type="PANTHER" id="PTHR33908">
    <property type="entry name" value="MANNOSYLTRANSFERASE YKCB-RELATED"/>
    <property type="match status" value="1"/>
</dbReference>
<dbReference type="OrthoDB" id="231161at2"/>
<keyword evidence="7 8" id="KW-0472">Membrane</keyword>
<gene>
    <name evidence="9" type="ORF">Pan97_49230</name>
</gene>
<feature type="transmembrane region" description="Helical" evidence="8">
    <location>
        <begin position="21"/>
        <end position="40"/>
    </location>
</feature>
<dbReference type="Proteomes" id="UP000318626">
    <property type="component" value="Chromosome"/>
</dbReference>
<evidence type="ECO:0000256" key="1">
    <source>
        <dbReference type="ARBA" id="ARBA00004651"/>
    </source>
</evidence>
<dbReference type="GO" id="GO:0016763">
    <property type="term" value="F:pentosyltransferase activity"/>
    <property type="evidence" value="ECO:0007669"/>
    <property type="project" value="TreeGrafter"/>
</dbReference>
<feature type="transmembrane region" description="Helical" evidence="8">
    <location>
        <begin position="99"/>
        <end position="119"/>
    </location>
</feature>
<dbReference type="KEGG" id="bvo:Pan97_49230"/>
<accession>A0A518CF95</accession>
<reference evidence="10" key="1">
    <citation type="submission" date="2019-02" db="EMBL/GenBank/DDBJ databases">
        <title>Deep-cultivation of Planctomycetes and their phenomic and genomic characterization uncovers novel biology.</title>
        <authorList>
            <person name="Wiegand S."/>
            <person name="Jogler M."/>
            <person name="Boedeker C."/>
            <person name="Pinto D."/>
            <person name="Vollmers J."/>
            <person name="Rivas-Marin E."/>
            <person name="Kohn T."/>
            <person name="Peeters S.H."/>
            <person name="Heuer A."/>
            <person name="Rast P."/>
            <person name="Oberbeckmann S."/>
            <person name="Bunk B."/>
            <person name="Jeske O."/>
            <person name="Meyerdierks A."/>
            <person name="Storesund J.E."/>
            <person name="Kallscheuer N."/>
            <person name="Luecker S."/>
            <person name="Lage O.M."/>
            <person name="Pohl T."/>
            <person name="Merkel B.J."/>
            <person name="Hornburger P."/>
            <person name="Mueller R.-W."/>
            <person name="Bruemmer F."/>
            <person name="Labrenz M."/>
            <person name="Spormann A.M."/>
            <person name="Op den Camp H."/>
            <person name="Overmann J."/>
            <person name="Amann R."/>
            <person name="Jetten M.S.M."/>
            <person name="Mascher T."/>
            <person name="Medema M.H."/>
            <person name="Devos D.P."/>
            <person name="Kaster A.-K."/>
            <person name="Ovreas L."/>
            <person name="Rohde M."/>
            <person name="Galperin M.Y."/>
            <person name="Jogler C."/>
        </authorList>
    </citation>
    <scope>NUCLEOTIDE SEQUENCE [LARGE SCALE GENOMIC DNA]</scope>
    <source>
        <strain evidence="10">Pan97</strain>
    </source>
</reference>
<evidence type="ECO:0000256" key="8">
    <source>
        <dbReference type="SAM" id="Phobius"/>
    </source>
</evidence>
<dbReference type="PANTHER" id="PTHR33908:SF11">
    <property type="entry name" value="MEMBRANE PROTEIN"/>
    <property type="match status" value="1"/>
</dbReference>